<dbReference type="SUPFAM" id="SSF53271">
    <property type="entry name" value="PRTase-like"/>
    <property type="match status" value="1"/>
</dbReference>
<dbReference type="EMBL" id="FOIL01000081">
    <property type="protein sequence ID" value="SET95497.1"/>
    <property type="molecule type" value="Genomic_DNA"/>
</dbReference>
<dbReference type="InterPro" id="IPR000836">
    <property type="entry name" value="PRTase_dom"/>
</dbReference>
<dbReference type="InterPro" id="IPR029057">
    <property type="entry name" value="PRTase-like"/>
</dbReference>
<comment type="similarity">
    <text evidence="1">Belongs to the ComF/GntX family.</text>
</comment>
<dbReference type="STRING" id="1526.SAMN02910262_00242"/>
<dbReference type="Pfam" id="PF18912">
    <property type="entry name" value="DZR_2"/>
    <property type="match status" value="1"/>
</dbReference>
<dbReference type="InterPro" id="IPR044005">
    <property type="entry name" value="DZR_2"/>
</dbReference>
<dbReference type="PANTHER" id="PTHR47505">
    <property type="entry name" value="DNA UTILIZATION PROTEIN YHGH"/>
    <property type="match status" value="1"/>
</dbReference>
<feature type="domain" description="Double zinc ribbon" evidence="2">
    <location>
        <begin position="9"/>
        <end position="65"/>
    </location>
</feature>
<dbReference type="Gene3D" id="3.40.50.2020">
    <property type="match status" value="1"/>
</dbReference>
<gene>
    <name evidence="3" type="ORF">SAMN04487771_10813</name>
</gene>
<dbReference type="CDD" id="cd06223">
    <property type="entry name" value="PRTases_typeI"/>
    <property type="match status" value="1"/>
</dbReference>
<dbReference type="PANTHER" id="PTHR47505:SF1">
    <property type="entry name" value="DNA UTILIZATION PROTEIN YHGH"/>
    <property type="match status" value="1"/>
</dbReference>
<protein>
    <submittedName>
        <fullName evidence="3">ComF family protein</fullName>
    </submittedName>
</protein>
<dbReference type="Proteomes" id="UP000199820">
    <property type="component" value="Unassembled WGS sequence"/>
</dbReference>
<keyword evidence="4" id="KW-1185">Reference proteome</keyword>
<evidence type="ECO:0000259" key="2">
    <source>
        <dbReference type="Pfam" id="PF18912"/>
    </source>
</evidence>
<dbReference type="InterPro" id="IPR051910">
    <property type="entry name" value="ComF/GntX_DNA_util-trans"/>
</dbReference>
<evidence type="ECO:0000313" key="4">
    <source>
        <dbReference type="Proteomes" id="UP000199820"/>
    </source>
</evidence>
<accession>A0A1I0IHB5</accession>
<dbReference type="eggNOG" id="COG1040">
    <property type="taxonomic scope" value="Bacteria"/>
</dbReference>
<reference evidence="3 4" key="1">
    <citation type="submission" date="2016-10" db="EMBL/GenBank/DDBJ databases">
        <authorList>
            <person name="de Groot N.N."/>
        </authorList>
    </citation>
    <scope>NUCLEOTIDE SEQUENCE [LARGE SCALE GENOMIC DNA]</scope>
    <source>
        <strain evidence="3 4">KH1P1</strain>
    </source>
</reference>
<dbReference type="AlphaFoldDB" id="A0A1I0IHB5"/>
<evidence type="ECO:0000256" key="1">
    <source>
        <dbReference type="ARBA" id="ARBA00008007"/>
    </source>
</evidence>
<proteinExistence type="inferred from homology"/>
<name>A0A1I0IHB5_9FIRM</name>
<evidence type="ECO:0000313" key="3">
    <source>
        <dbReference type="EMBL" id="SET95497.1"/>
    </source>
</evidence>
<organism evidence="3 4">
    <name type="scientific">[Clostridium] aminophilum</name>
    <dbReference type="NCBI Taxonomy" id="1526"/>
    <lineage>
        <taxon>Bacteria</taxon>
        <taxon>Bacillati</taxon>
        <taxon>Bacillota</taxon>
        <taxon>Clostridia</taxon>
        <taxon>Lachnospirales</taxon>
        <taxon>Lachnospiraceae</taxon>
    </lineage>
</organism>
<sequence length="243" mass="27689">MDWKEELTGLVFPRRCPICDDIVRPRGELICPECRSAISFVREPCCKKCGKALDDPGREYCGDCLRHTRSFEAGISLLNYEGPAADSIARIKYHNKREYLDFYADEAVKRCGRRITEIRPDVLIPVPVHPARLRKRGFNQAEILADRLGKRLEIPVETKLLRRNRKTVPNKNLTPRERLKNLTAAFSADPVLAEAMRRDGVRRILIVDDIYTTGATVEACCRVLHHAGFEKAWFFTIGIGHGT</sequence>